<evidence type="ECO:0000313" key="4">
    <source>
        <dbReference type="Proteomes" id="UP001500618"/>
    </source>
</evidence>
<reference evidence="3 4" key="1">
    <citation type="journal article" date="2019" name="Int. J. Syst. Evol. Microbiol.">
        <title>The Global Catalogue of Microorganisms (GCM) 10K type strain sequencing project: providing services to taxonomists for standard genome sequencing and annotation.</title>
        <authorList>
            <consortium name="The Broad Institute Genomics Platform"/>
            <consortium name="The Broad Institute Genome Sequencing Center for Infectious Disease"/>
            <person name="Wu L."/>
            <person name="Ma J."/>
        </authorList>
    </citation>
    <scope>NUCLEOTIDE SEQUENCE [LARGE SCALE GENOMIC DNA]</scope>
    <source>
        <strain evidence="3 4">JCM 14718</strain>
    </source>
</reference>
<dbReference type="SUPFAM" id="SSF109755">
    <property type="entry name" value="PhoU-like"/>
    <property type="match status" value="1"/>
</dbReference>
<accession>A0ABN2I549</accession>
<keyword evidence="4" id="KW-1185">Reference proteome</keyword>
<dbReference type="PANTHER" id="PTHR42930">
    <property type="entry name" value="PHOSPHATE-SPECIFIC TRANSPORT SYSTEM ACCESSORY PROTEIN PHOU"/>
    <property type="match status" value="1"/>
</dbReference>
<evidence type="ECO:0000313" key="3">
    <source>
        <dbReference type="EMBL" id="GAA1698631.1"/>
    </source>
</evidence>
<name>A0ABN2I549_9ACTN</name>
<gene>
    <name evidence="3" type="primary">phoU_2</name>
    <name evidence="3" type="ORF">GCM10009765_55050</name>
</gene>
<dbReference type="Proteomes" id="UP001500618">
    <property type="component" value="Unassembled WGS sequence"/>
</dbReference>
<sequence length="228" mass="24724">MVQRSEFLVQIADVRSTLVRMTGLTRDAISDASAALLTVSIDPVPRVRDLRTEISALAAAVEHDVYVVLAMQQPVASDLRTVLAALRSAANLHRMGVLSSHLATIAERRYPAPAVPAELLSVITDMADVAERLILKAGSVVARLDATLAAELVADDDAMDALHRKLFLILLNNWSHGVAAAIDTTLISRYYERFADHAASIGEEVRYLVSGERPPLDSGDDPWFDTVS</sequence>
<keyword evidence="1" id="KW-0592">Phosphate transport</keyword>
<dbReference type="EMBL" id="BAAANY010000021">
    <property type="protein sequence ID" value="GAA1698631.1"/>
    <property type="molecule type" value="Genomic_DNA"/>
</dbReference>
<dbReference type="InterPro" id="IPR028366">
    <property type="entry name" value="PhoU"/>
</dbReference>
<dbReference type="Pfam" id="PF01895">
    <property type="entry name" value="PhoU"/>
    <property type="match status" value="2"/>
</dbReference>
<dbReference type="RefSeq" id="WP_279581931.1">
    <property type="nucleotide sequence ID" value="NZ_BAAANY010000021.1"/>
</dbReference>
<dbReference type="PANTHER" id="PTHR42930:SF3">
    <property type="entry name" value="PHOSPHATE-SPECIFIC TRANSPORT SYSTEM ACCESSORY PROTEIN PHOU"/>
    <property type="match status" value="1"/>
</dbReference>
<keyword evidence="1" id="KW-0813">Transport</keyword>
<dbReference type="Gene3D" id="1.20.58.220">
    <property type="entry name" value="Phosphate transport system protein phou homolog 2, domain 2"/>
    <property type="match status" value="1"/>
</dbReference>
<evidence type="ECO:0000259" key="2">
    <source>
        <dbReference type="Pfam" id="PF01895"/>
    </source>
</evidence>
<comment type="caution">
    <text evidence="3">The sequence shown here is derived from an EMBL/GenBank/DDBJ whole genome shotgun (WGS) entry which is preliminary data.</text>
</comment>
<feature type="domain" description="PhoU" evidence="2">
    <location>
        <begin position="123"/>
        <end position="205"/>
    </location>
</feature>
<protein>
    <submittedName>
        <fullName evidence="3">Phosphate signaling complex protein PhoU</fullName>
    </submittedName>
</protein>
<evidence type="ECO:0000256" key="1">
    <source>
        <dbReference type="ARBA" id="ARBA00022592"/>
    </source>
</evidence>
<dbReference type="InterPro" id="IPR026022">
    <property type="entry name" value="PhoU_dom"/>
</dbReference>
<organism evidence="3 4">
    <name type="scientific">Fodinicola feengrottensis</name>
    <dbReference type="NCBI Taxonomy" id="435914"/>
    <lineage>
        <taxon>Bacteria</taxon>
        <taxon>Bacillati</taxon>
        <taxon>Actinomycetota</taxon>
        <taxon>Actinomycetes</taxon>
        <taxon>Mycobacteriales</taxon>
        <taxon>Fodinicola</taxon>
    </lineage>
</organism>
<feature type="domain" description="PhoU" evidence="2">
    <location>
        <begin position="18"/>
        <end position="105"/>
    </location>
</feature>
<dbReference type="InterPro" id="IPR038078">
    <property type="entry name" value="PhoU-like_sf"/>
</dbReference>
<proteinExistence type="predicted"/>